<comment type="function">
    <text evidence="4">Catalyzes the reversible isomerization-deamination of glucosamine 6-phosphate (GlcN6P) to form fructose 6-phosphate (Fru6P) and ammonium ion.</text>
</comment>
<evidence type="ECO:0000313" key="6">
    <source>
        <dbReference type="EMBL" id="RZM15473.1"/>
    </source>
</evidence>
<dbReference type="NCBIfam" id="TIGR00502">
    <property type="entry name" value="nagB"/>
    <property type="match status" value="1"/>
</dbReference>
<organism evidence="6 7">
    <name type="scientific">Lactobacillus delbrueckii</name>
    <dbReference type="NCBI Taxonomy" id="1584"/>
    <lineage>
        <taxon>Bacteria</taxon>
        <taxon>Bacillati</taxon>
        <taxon>Bacillota</taxon>
        <taxon>Bacilli</taxon>
        <taxon>Lactobacillales</taxon>
        <taxon>Lactobacillaceae</taxon>
        <taxon>Lactobacillus</taxon>
    </lineage>
</organism>
<comment type="catalytic activity">
    <reaction evidence="1 4">
        <text>alpha-D-glucosamine 6-phosphate + H2O = beta-D-fructose 6-phosphate + NH4(+)</text>
        <dbReference type="Rhea" id="RHEA:12172"/>
        <dbReference type="ChEBI" id="CHEBI:15377"/>
        <dbReference type="ChEBI" id="CHEBI:28938"/>
        <dbReference type="ChEBI" id="CHEBI:57634"/>
        <dbReference type="ChEBI" id="CHEBI:75989"/>
        <dbReference type="EC" id="3.5.99.6"/>
    </reaction>
</comment>
<dbReference type="Pfam" id="PF01182">
    <property type="entry name" value="Glucosamine_iso"/>
    <property type="match status" value="1"/>
</dbReference>
<keyword evidence="6" id="KW-0413">Isomerase</keyword>
<reference evidence="6 7" key="1">
    <citation type="submission" date="2019-01" db="EMBL/GenBank/DDBJ databases">
        <title>Colonization of the human gut by bovine bacteria present in Parmesan cheese.</title>
        <authorList>
            <person name="Lugli G.A."/>
            <person name="Milani C."/>
        </authorList>
    </citation>
    <scope>NUCLEOTIDE SEQUENCE [LARGE SCALE GENOMIC DNA]</scope>
    <source>
        <strain evidence="6 7">LDELB18P1</strain>
    </source>
</reference>
<dbReference type="GO" id="GO:0004342">
    <property type="term" value="F:glucosamine-6-phosphate deaminase activity"/>
    <property type="evidence" value="ECO:0007669"/>
    <property type="project" value="UniProtKB-UniRule"/>
</dbReference>
<feature type="active site" description="Proton acceptor; for ring-opening step" evidence="4">
    <location>
        <position position="147"/>
    </location>
</feature>
<dbReference type="InterPro" id="IPR037171">
    <property type="entry name" value="NagB/RpiA_transferase-like"/>
</dbReference>
<dbReference type="Proteomes" id="UP000292818">
    <property type="component" value="Unassembled WGS sequence"/>
</dbReference>
<feature type="active site" description="Proton acceptor; for enolization step" evidence="4">
    <location>
        <position position="79"/>
    </location>
</feature>
<dbReference type="UniPathway" id="UPA00629">
    <property type="reaction ID" value="UER00684"/>
</dbReference>
<dbReference type="GO" id="GO:0006043">
    <property type="term" value="P:glucosamine catabolic process"/>
    <property type="evidence" value="ECO:0007669"/>
    <property type="project" value="TreeGrafter"/>
</dbReference>
<name>A0A4Q7DU86_9LACO</name>
<proteinExistence type="inferred from homology"/>
<dbReference type="PANTHER" id="PTHR11280">
    <property type="entry name" value="GLUCOSAMINE-6-PHOSPHATE ISOMERASE"/>
    <property type="match status" value="1"/>
</dbReference>
<comment type="caution">
    <text evidence="6">The sequence shown here is derived from an EMBL/GenBank/DDBJ whole genome shotgun (WGS) entry which is preliminary data.</text>
</comment>
<dbReference type="GO" id="GO:0042802">
    <property type="term" value="F:identical protein binding"/>
    <property type="evidence" value="ECO:0007669"/>
    <property type="project" value="TreeGrafter"/>
</dbReference>
<keyword evidence="3 4" id="KW-0119">Carbohydrate metabolism</keyword>
<dbReference type="CDD" id="cd01399">
    <property type="entry name" value="GlcN6P_deaminase"/>
    <property type="match status" value="1"/>
</dbReference>
<dbReference type="GO" id="GO:0019262">
    <property type="term" value="P:N-acetylneuraminate catabolic process"/>
    <property type="evidence" value="ECO:0007669"/>
    <property type="project" value="UniProtKB-UniRule"/>
</dbReference>
<dbReference type="FunFam" id="3.40.50.1360:FF:000003">
    <property type="entry name" value="Glucosamine-6-phosphate deaminase"/>
    <property type="match status" value="1"/>
</dbReference>
<dbReference type="GO" id="GO:0005975">
    <property type="term" value="P:carbohydrate metabolic process"/>
    <property type="evidence" value="ECO:0007669"/>
    <property type="project" value="InterPro"/>
</dbReference>
<dbReference type="PROSITE" id="PS01161">
    <property type="entry name" value="GLC_GALNAC_ISOMERASE"/>
    <property type="match status" value="1"/>
</dbReference>
<feature type="domain" description="Glucosamine/galactosamine-6-phosphate isomerase" evidence="5">
    <location>
        <begin position="27"/>
        <end position="235"/>
    </location>
</feature>
<accession>A0A4Q7DU86</accession>
<dbReference type="HAMAP" id="MF_01241">
    <property type="entry name" value="GlcN6P_deamin"/>
    <property type="match status" value="1"/>
</dbReference>
<comment type="caution">
    <text evidence="4">Lacks conserved residue(s) required for the propagation of feature annotation.</text>
</comment>
<gene>
    <name evidence="4" type="primary">nagB</name>
    <name evidence="6" type="ORF">LDELB18P1_1857</name>
</gene>
<keyword evidence="2 4" id="KW-0378">Hydrolase</keyword>
<evidence type="ECO:0000259" key="5">
    <source>
        <dbReference type="Pfam" id="PF01182"/>
    </source>
</evidence>
<dbReference type="InterPro" id="IPR006148">
    <property type="entry name" value="Glc/Gal-6P_isomerase"/>
</dbReference>
<evidence type="ECO:0000256" key="3">
    <source>
        <dbReference type="ARBA" id="ARBA00023277"/>
    </source>
</evidence>
<dbReference type="Gene3D" id="3.40.50.1360">
    <property type="match status" value="1"/>
</dbReference>
<dbReference type="AlphaFoldDB" id="A0A4Q7DU86"/>
<dbReference type="EMBL" id="SETJ01000084">
    <property type="protein sequence ID" value="RZM15473.1"/>
    <property type="molecule type" value="Genomic_DNA"/>
</dbReference>
<feature type="active site" description="For ring-opening step" evidence="4">
    <location>
        <position position="152"/>
    </location>
</feature>
<comment type="similarity">
    <text evidence="4">Belongs to the glucosamine/galactosamine-6-phosphate isomerase family. NagB subfamily.</text>
</comment>
<protein>
    <recommendedName>
        <fullName evidence="4">Glucosamine-6-phosphate deaminase</fullName>
        <ecNumber evidence="4">3.5.99.6</ecNumber>
    </recommendedName>
    <alternativeName>
        <fullName evidence="4">GlcN6P deaminase</fullName>
        <shortName evidence="4">GNPDA</shortName>
    </alternativeName>
    <alternativeName>
        <fullName evidence="4">Glucosamine-6-phosphate isomerase</fullName>
    </alternativeName>
</protein>
<dbReference type="SUPFAM" id="SSF100950">
    <property type="entry name" value="NagB/RpiA/CoA transferase-like"/>
    <property type="match status" value="1"/>
</dbReference>
<evidence type="ECO:0000313" key="7">
    <source>
        <dbReference type="Proteomes" id="UP000292818"/>
    </source>
</evidence>
<dbReference type="GO" id="GO:0005737">
    <property type="term" value="C:cytoplasm"/>
    <property type="evidence" value="ECO:0007669"/>
    <property type="project" value="TreeGrafter"/>
</dbReference>
<dbReference type="GO" id="GO:0016853">
    <property type="term" value="F:isomerase activity"/>
    <property type="evidence" value="ECO:0007669"/>
    <property type="project" value="UniProtKB-KW"/>
</dbReference>
<dbReference type="EC" id="3.5.99.6" evidence="4"/>
<dbReference type="InterPro" id="IPR018321">
    <property type="entry name" value="Glucosamine6P_isomerase_CS"/>
</dbReference>
<sequence length="251" mass="27231">MDNTNMSKQKNQGVVIKMKVIVVKNASELGKQAFDLLAKAVDEGAKTLGLATGSSPVELYQEMVASQLDFSQMTSVNLDEYVGLSPENPQSYHYFMNQHLFQYKPFKRSYLPDGQAKDIQAECGRYNQILADNPVDLQVLGIGQNGHIAFNEPGTPFDSVTHEVALTESTIKANARFFDSIDEVPKSAICMGIANIMAAKEIILLAKGESKAKAIKAMVEGPVTTDVPASVLQKHPNVTVIADQAAASLLK</sequence>
<evidence type="ECO:0000256" key="4">
    <source>
        <dbReference type="HAMAP-Rule" id="MF_01241"/>
    </source>
</evidence>
<evidence type="ECO:0000256" key="1">
    <source>
        <dbReference type="ARBA" id="ARBA00000644"/>
    </source>
</evidence>
<feature type="active site" description="For ring-opening step" evidence="4">
    <location>
        <position position="145"/>
    </location>
</feature>
<dbReference type="GO" id="GO:0006046">
    <property type="term" value="P:N-acetylglucosamine catabolic process"/>
    <property type="evidence" value="ECO:0007669"/>
    <property type="project" value="UniProtKB-UniRule"/>
</dbReference>
<dbReference type="PANTHER" id="PTHR11280:SF5">
    <property type="entry name" value="GLUCOSAMINE-6-PHOSPHATE ISOMERASE"/>
    <property type="match status" value="1"/>
</dbReference>
<comment type="pathway">
    <text evidence="4">Amino-sugar metabolism; N-acetylneuraminate degradation; D-fructose 6-phosphate from N-acetylneuraminate: step 5/5.</text>
</comment>
<evidence type="ECO:0000256" key="2">
    <source>
        <dbReference type="ARBA" id="ARBA00022801"/>
    </source>
</evidence>
<dbReference type="InterPro" id="IPR004547">
    <property type="entry name" value="Glucosamine6P_isomerase"/>
</dbReference>